<evidence type="ECO:0000313" key="2">
    <source>
        <dbReference type="Proteomes" id="UP000238071"/>
    </source>
</evidence>
<dbReference type="AlphaFoldDB" id="A0A2S6H7R7"/>
<keyword evidence="2" id="KW-1185">Reference proteome</keyword>
<gene>
    <name evidence="1" type="ORF">B0F88_10152</name>
</gene>
<accession>A0A2S6H7R7</accession>
<comment type="caution">
    <text evidence="1">The sequence shown here is derived from an EMBL/GenBank/DDBJ whole genome shotgun (WGS) entry which is preliminary data.</text>
</comment>
<organism evidence="1 2">
    <name type="scientific">Methylobacter tundripaludum</name>
    <dbReference type="NCBI Taxonomy" id="173365"/>
    <lineage>
        <taxon>Bacteria</taxon>
        <taxon>Pseudomonadati</taxon>
        <taxon>Pseudomonadota</taxon>
        <taxon>Gammaproteobacteria</taxon>
        <taxon>Methylococcales</taxon>
        <taxon>Methylococcaceae</taxon>
        <taxon>Methylobacter</taxon>
    </lineage>
</organism>
<dbReference type="EMBL" id="PTIY01000001">
    <property type="protein sequence ID" value="PPK73524.1"/>
    <property type="molecule type" value="Genomic_DNA"/>
</dbReference>
<dbReference type="Gene3D" id="1.20.5.340">
    <property type="match status" value="1"/>
</dbReference>
<dbReference type="Proteomes" id="UP000238071">
    <property type="component" value="Unassembled WGS sequence"/>
</dbReference>
<evidence type="ECO:0008006" key="3">
    <source>
        <dbReference type="Google" id="ProtNLM"/>
    </source>
</evidence>
<name>A0A2S6H7R7_9GAMM</name>
<sequence>MTAITFDTHKFVRTLKDAGVPESQAEAFSEAFKEAQGKPIWQPNATSMI</sequence>
<proteinExistence type="predicted"/>
<protein>
    <recommendedName>
        <fullName evidence="3">DUF1640 domain-containing protein</fullName>
    </recommendedName>
</protein>
<evidence type="ECO:0000313" key="1">
    <source>
        <dbReference type="EMBL" id="PPK73524.1"/>
    </source>
</evidence>
<reference evidence="1 2" key="1">
    <citation type="submission" date="2018-02" db="EMBL/GenBank/DDBJ databases">
        <title>Subsurface microbial communities from deep shales in Ohio and West Virginia, USA.</title>
        <authorList>
            <person name="Wrighton K."/>
        </authorList>
    </citation>
    <scope>NUCLEOTIDE SEQUENCE [LARGE SCALE GENOMIC DNA]</scope>
    <source>
        <strain evidence="1 2">OWC-G53F</strain>
    </source>
</reference>